<evidence type="ECO:0000256" key="1">
    <source>
        <dbReference type="SAM" id="MobiDB-lite"/>
    </source>
</evidence>
<feature type="chain" id="PRO_5009520187" description="Bacterial spore germination immunoglobulin-like domain-containing protein" evidence="2">
    <location>
        <begin position="22"/>
        <end position="153"/>
    </location>
</feature>
<evidence type="ECO:0000313" key="4">
    <source>
        <dbReference type="EMBL" id="OGE80786.1"/>
    </source>
</evidence>
<dbReference type="InterPro" id="IPR018911">
    <property type="entry name" value="Gmad2_Ig-like_dom"/>
</dbReference>
<comment type="caution">
    <text evidence="4">The sequence shown here is derived from an EMBL/GenBank/DDBJ whole genome shotgun (WGS) entry which is preliminary data.</text>
</comment>
<proteinExistence type="predicted"/>
<reference evidence="4 5" key="1">
    <citation type="journal article" date="2016" name="Nat. Commun.">
        <title>Thousands of microbial genomes shed light on interconnected biogeochemical processes in an aquifer system.</title>
        <authorList>
            <person name="Anantharaman K."/>
            <person name="Brown C.T."/>
            <person name="Hug L.A."/>
            <person name="Sharon I."/>
            <person name="Castelle C.J."/>
            <person name="Probst A.J."/>
            <person name="Thomas B.C."/>
            <person name="Singh A."/>
            <person name="Wilkins M.J."/>
            <person name="Karaoz U."/>
            <person name="Brodie E.L."/>
            <person name="Williams K.H."/>
            <person name="Hubbard S.S."/>
            <person name="Banfield J.F."/>
        </authorList>
    </citation>
    <scope>NUCLEOTIDE SEQUENCE [LARGE SCALE GENOMIC DNA]</scope>
</reference>
<dbReference type="STRING" id="1817825.A2720_04470"/>
<feature type="domain" description="Bacterial spore germination immunoglobulin-like" evidence="3">
    <location>
        <begin position="39"/>
        <end position="127"/>
    </location>
</feature>
<evidence type="ECO:0000259" key="3">
    <source>
        <dbReference type="Pfam" id="PF10648"/>
    </source>
</evidence>
<dbReference type="Proteomes" id="UP000178892">
    <property type="component" value="Unassembled WGS sequence"/>
</dbReference>
<feature type="region of interest" description="Disordered" evidence="1">
    <location>
        <begin position="81"/>
        <end position="102"/>
    </location>
</feature>
<dbReference type="Pfam" id="PF10648">
    <property type="entry name" value="Gmad2"/>
    <property type="match status" value="1"/>
</dbReference>
<dbReference type="EMBL" id="MFEL01000018">
    <property type="protein sequence ID" value="OGE80786.1"/>
    <property type="molecule type" value="Genomic_DNA"/>
</dbReference>
<keyword evidence="2" id="KW-0732">Signal</keyword>
<dbReference type="AlphaFoldDB" id="A0A1F5NSY4"/>
<gene>
    <name evidence="4" type="ORF">A2720_04470</name>
</gene>
<name>A0A1F5NSY4_9BACT</name>
<feature type="signal peptide" evidence="2">
    <location>
        <begin position="1"/>
        <end position="21"/>
    </location>
</feature>
<evidence type="ECO:0000256" key="2">
    <source>
        <dbReference type="SAM" id="SignalP"/>
    </source>
</evidence>
<sequence length="153" mass="17029">MRNIVKVFLLVALALAVLYFAPSKQEPEVTPEGQENPEVIIDTPTWGQLVTSPMQVSGKARGTWYFEANLPARLEDQDGKILAQKGFQAKGDPEPQTSSGYGAGWMTEEYVPFEDVLEFTQPETEFGRLIIEKDNPSGLPEHDASFAIPVKFR</sequence>
<protein>
    <recommendedName>
        <fullName evidence="3">Bacterial spore germination immunoglobulin-like domain-containing protein</fullName>
    </recommendedName>
</protein>
<evidence type="ECO:0000313" key="5">
    <source>
        <dbReference type="Proteomes" id="UP000178892"/>
    </source>
</evidence>
<organism evidence="4 5">
    <name type="scientific">Candidatus Doudnabacteria bacterium RIFCSPHIGHO2_01_FULL_46_24</name>
    <dbReference type="NCBI Taxonomy" id="1817825"/>
    <lineage>
        <taxon>Bacteria</taxon>
        <taxon>Candidatus Doudnaibacteriota</taxon>
    </lineage>
</organism>
<accession>A0A1F5NSY4</accession>